<dbReference type="InterPro" id="IPR052710">
    <property type="entry name" value="CAAX_protease"/>
</dbReference>
<feature type="transmembrane region" description="Helical" evidence="2">
    <location>
        <begin position="58"/>
        <end position="77"/>
    </location>
</feature>
<keyword evidence="2" id="KW-0812">Transmembrane</keyword>
<dbReference type="GO" id="GO:0004175">
    <property type="term" value="F:endopeptidase activity"/>
    <property type="evidence" value="ECO:0007669"/>
    <property type="project" value="UniProtKB-ARBA"/>
</dbReference>
<dbReference type="Proteomes" id="UP000231451">
    <property type="component" value="Unassembled WGS sequence"/>
</dbReference>
<dbReference type="PANTHER" id="PTHR36435">
    <property type="entry name" value="SLR1288 PROTEIN"/>
    <property type="match status" value="1"/>
</dbReference>
<dbReference type="AlphaFoldDB" id="A0A2M9HFZ6"/>
<feature type="transmembrane region" description="Helical" evidence="2">
    <location>
        <begin position="259"/>
        <end position="279"/>
    </location>
</feature>
<evidence type="ECO:0000256" key="1">
    <source>
        <dbReference type="SAM" id="MobiDB-lite"/>
    </source>
</evidence>
<feature type="transmembrane region" description="Helical" evidence="2">
    <location>
        <begin position="97"/>
        <end position="117"/>
    </location>
</feature>
<evidence type="ECO:0000313" key="5">
    <source>
        <dbReference type="Proteomes" id="UP000231451"/>
    </source>
</evidence>
<keyword evidence="5" id="KW-1185">Reference proteome</keyword>
<evidence type="ECO:0000259" key="3">
    <source>
        <dbReference type="Pfam" id="PF02517"/>
    </source>
</evidence>
<feature type="transmembrane region" description="Helical" evidence="2">
    <location>
        <begin position="138"/>
        <end position="160"/>
    </location>
</feature>
<feature type="transmembrane region" description="Helical" evidence="2">
    <location>
        <begin position="312"/>
        <end position="333"/>
    </location>
</feature>
<gene>
    <name evidence="4" type="ORF">CSQ87_02330</name>
</gene>
<sequence length="384" mass="41333">MTGGPLPGNPMPGPVPGSVPAPGVPKEINGMQPAQIDEKGRAFPTVNLRWARKAFSRLGWAVLTLLLVTNVAAAIFVEGLDAVLPGLTDNGSVQLLLSALPQYLIALPITLAILNTLRPMPPQPVADDPDAHPGVGRYLSFFVMGVPIMFVGSLVGSLLSDALSAGQGSNALDDVASDNSTGGIILQFVVFVVLAPLVEEYVFRKQILDRTRVYGEGLAIVFSALIFGLMHANFYQFFYAFGWGLLWGYVYLRTGHVRYTIGLHALVNFLGGIVTPMMIDGLNSVPWTLIEVGTHAERQAALREHWPMMVALAVYFLAMIAMFVGGVVLLIIRRRRFVLRAAEQELLPANRARVAFGNAGVVTFVVITALLMVLTPVVAGLAAY</sequence>
<proteinExistence type="predicted"/>
<keyword evidence="2" id="KW-1133">Transmembrane helix</keyword>
<organism evidence="4 5">
    <name type="scientific">Bifidobacterium simiarum</name>
    <dbReference type="NCBI Taxonomy" id="2045441"/>
    <lineage>
        <taxon>Bacteria</taxon>
        <taxon>Bacillati</taxon>
        <taxon>Actinomycetota</taxon>
        <taxon>Actinomycetes</taxon>
        <taxon>Bifidobacteriales</taxon>
        <taxon>Bifidobacteriaceae</taxon>
        <taxon>Bifidobacterium</taxon>
    </lineage>
</organism>
<comment type="caution">
    <text evidence="4">The sequence shown here is derived from an EMBL/GenBank/DDBJ whole genome shotgun (WGS) entry which is preliminary data.</text>
</comment>
<evidence type="ECO:0000256" key="2">
    <source>
        <dbReference type="SAM" id="Phobius"/>
    </source>
</evidence>
<dbReference type="GO" id="GO:0080120">
    <property type="term" value="P:CAAX-box protein maturation"/>
    <property type="evidence" value="ECO:0007669"/>
    <property type="project" value="UniProtKB-ARBA"/>
</dbReference>
<feature type="domain" description="CAAX prenyl protease 2/Lysostaphin resistance protein A-like" evidence="3">
    <location>
        <begin position="184"/>
        <end position="270"/>
    </location>
</feature>
<evidence type="ECO:0000313" key="4">
    <source>
        <dbReference type="EMBL" id="PJM75748.1"/>
    </source>
</evidence>
<reference evidence="4 5" key="1">
    <citation type="submission" date="2017-10" db="EMBL/GenBank/DDBJ databases">
        <title>Draft genome sequences of strains TRE 1, TRE 9, TRE H and TRI 7, isolated from tamarins, belonging to four potential novel Bifidobacterium species.</title>
        <authorList>
            <person name="Mattarelli P."/>
            <person name="Modesto M."/>
            <person name="Puglisi E."/>
            <person name="Morelli L."/>
            <person name="Spezio C."/>
            <person name="Bonetti A."/>
            <person name="Sandri C."/>
        </authorList>
    </citation>
    <scope>NUCLEOTIDE SEQUENCE [LARGE SCALE GENOMIC DNA]</scope>
    <source>
        <strain evidence="5">TRI7</strain>
    </source>
</reference>
<feature type="transmembrane region" description="Helical" evidence="2">
    <location>
        <begin position="354"/>
        <end position="383"/>
    </location>
</feature>
<dbReference type="EMBL" id="PEBK01000002">
    <property type="protein sequence ID" value="PJM75748.1"/>
    <property type="molecule type" value="Genomic_DNA"/>
</dbReference>
<feature type="transmembrane region" description="Helical" evidence="2">
    <location>
        <begin position="213"/>
        <end position="230"/>
    </location>
</feature>
<dbReference type="PANTHER" id="PTHR36435:SF1">
    <property type="entry name" value="CAAX AMINO TERMINAL PROTEASE FAMILY PROTEIN"/>
    <property type="match status" value="1"/>
</dbReference>
<dbReference type="Pfam" id="PF02517">
    <property type="entry name" value="Rce1-like"/>
    <property type="match status" value="1"/>
</dbReference>
<feature type="transmembrane region" description="Helical" evidence="2">
    <location>
        <begin position="180"/>
        <end position="201"/>
    </location>
</feature>
<protein>
    <recommendedName>
        <fullName evidence="3">CAAX prenyl protease 2/Lysostaphin resistance protein A-like domain-containing protein</fullName>
    </recommendedName>
</protein>
<keyword evidence="2" id="KW-0472">Membrane</keyword>
<feature type="transmembrane region" description="Helical" evidence="2">
    <location>
        <begin position="236"/>
        <end position="252"/>
    </location>
</feature>
<accession>A0A2M9HFZ6</accession>
<feature type="compositionally biased region" description="Pro residues" evidence="1">
    <location>
        <begin position="7"/>
        <end position="23"/>
    </location>
</feature>
<feature type="region of interest" description="Disordered" evidence="1">
    <location>
        <begin position="1"/>
        <end position="30"/>
    </location>
</feature>
<dbReference type="InterPro" id="IPR003675">
    <property type="entry name" value="Rce1/LyrA-like_dom"/>
</dbReference>
<name>A0A2M9HFZ6_9BIFI</name>